<dbReference type="InterPro" id="IPR048012">
    <property type="entry name" value="BfmA-like_N"/>
</dbReference>
<dbReference type="EMBL" id="JBHTIB010000037">
    <property type="protein sequence ID" value="MFD0837401.1"/>
    <property type="molecule type" value="Genomic_DNA"/>
</dbReference>
<dbReference type="Proteomes" id="UP001597011">
    <property type="component" value="Unassembled WGS sequence"/>
</dbReference>
<gene>
    <name evidence="1" type="ORF">ACFQ0I_16600</name>
</gene>
<evidence type="ECO:0000313" key="2">
    <source>
        <dbReference type="Proteomes" id="UP001597011"/>
    </source>
</evidence>
<proteinExistence type="predicted"/>
<protein>
    <submittedName>
        <fullName evidence="1">BfmA/BtgA family mobilization protein</fullName>
    </submittedName>
</protein>
<dbReference type="NCBIfam" id="NF041200">
    <property type="entry name" value="mob_BfmA_Nterm"/>
    <property type="match status" value="1"/>
</dbReference>
<dbReference type="RefSeq" id="WP_379944096.1">
    <property type="nucleotide sequence ID" value="NZ_JBHTIB010000037.1"/>
</dbReference>
<accession>A0ABW3BWM9</accession>
<keyword evidence="2" id="KW-1185">Reference proteome</keyword>
<reference evidence="2" key="1">
    <citation type="journal article" date="2019" name="Int. J. Syst. Evol. Microbiol.">
        <title>The Global Catalogue of Microorganisms (GCM) 10K type strain sequencing project: providing services to taxonomists for standard genome sequencing and annotation.</title>
        <authorList>
            <consortium name="The Broad Institute Genomics Platform"/>
            <consortium name="The Broad Institute Genome Sequencing Center for Infectious Disease"/>
            <person name="Wu L."/>
            <person name="Ma J."/>
        </authorList>
    </citation>
    <scope>NUCLEOTIDE SEQUENCE [LARGE SCALE GENOMIC DNA]</scope>
    <source>
        <strain evidence="2">CCUG 60529</strain>
    </source>
</reference>
<comment type="caution">
    <text evidence="1">The sequence shown here is derived from an EMBL/GenBank/DDBJ whole genome shotgun (WGS) entry which is preliminary data.</text>
</comment>
<sequence>MDKGYEKEKFETIKIKTSVVKRFRTYCRNISKSQSMTLYHMVNFFETNGISPEDDLGDTISALKGQIIKRSNAVIAIIKNIEKIHHKPTTAILQSLFEETASIEKESDTLFDFGTPTLITENEELTYYKNAYYRSQETHNQMKRETKELLKKVKYVKNNFGIGHYRWNITTDTLEAYKQKLD</sequence>
<evidence type="ECO:0000313" key="1">
    <source>
        <dbReference type="EMBL" id="MFD0837401.1"/>
    </source>
</evidence>
<name>A0ABW3BWM9_9FLAO</name>
<organism evidence="1 2">
    <name type="scientific">Mariniflexile aquimaris</name>
    <dbReference type="NCBI Taxonomy" id="881009"/>
    <lineage>
        <taxon>Bacteria</taxon>
        <taxon>Pseudomonadati</taxon>
        <taxon>Bacteroidota</taxon>
        <taxon>Flavobacteriia</taxon>
        <taxon>Flavobacteriales</taxon>
        <taxon>Flavobacteriaceae</taxon>
        <taxon>Mariniflexile</taxon>
    </lineage>
</organism>